<sequence length="164" mass="17122">MPSNALIAQVALVGFGATALMDGWLWLLSRLGVPGTGFAMVGRWVGHFARGRFAHAAISKAAPIPFERGLGWLVHYLIGMAFAAALVGLLGAAWLDEPTVMPALVFGALTVTAPWFVMQPAMGAGFLALRTPTPLRNSLRNLANHVVFGAGLYLTAAALAQAAA</sequence>
<accession>A0A7W8HFF3</accession>
<feature type="transmembrane region" description="Helical" evidence="1">
    <location>
        <begin position="101"/>
        <end position="129"/>
    </location>
</feature>
<keyword evidence="3" id="KW-1185">Reference proteome</keyword>
<dbReference type="Proteomes" id="UP000532440">
    <property type="component" value="Unassembled WGS sequence"/>
</dbReference>
<protein>
    <recommendedName>
        <fullName evidence="4">DUF2938 domain-containing protein</fullName>
    </recommendedName>
</protein>
<dbReference type="EMBL" id="JACHGB010000001">
    <property type="protein sequence ID" value="MBB5270486.1"/>
    <property type="molecule type" value="Genomic_DNA"/>
</dbReference>
<feature type="transmembrane region" description="Helical" evidence="1">
    <location>
        <begin position="70"/>
        <end position="95"/>
    </location>
</feature>
<evidence type="ECO:0000256" key="1">
    <source>
        <dbReference type="SAM" id="Phobius"/>
    </source>
</evidence>
<dbReference type="AlphaFoldDB" id="A0A7W8HFF3"/>
<dbReference type="Pfam" id="PF11158">
    <property type="entry name" value="DUF2938"/>
    <property type="match status" value="1"/>
</dbReference>
<organism evidence="2 3">
    <name type="scientific">Quisquiliibacterium transsilvanicum</name>
    <dbReference type="NCBI Taxonomy" id="1549638"/>
    <lineage>
        <taxon>Bacteria</taxon>
        <taxon>Pseudomonadati</taxon>
        <taxon>Pseudomonadota</taxon>
        <taxon>Betaproteobacteria</taxon>
        <taxon>Burkholderiales</taxon>
        <taxon>Burkholderiaceae</taxon>
        <taxon>Quisquiliibacterium</taxon>
    </lineage>
</organism>
<evidence type="ECO:0000313" key="2">
    <source>
        <dbReference type="EMBL" id="MBB5270486.1"/>
    </source>
</evidence>
<name>A0A7W8HFF3_9BURK</name>
<keyword evidence="1" id="KW-1133">Transmembrane helix</keyword>
<comment type="caution">
    <text evidence="2">The sequence shown here is derived from an EMBL/GenBank/DDBJ whole genome shotgun (WGS) entry which is preliminary data.</text>
</comment>
<evidence type="ECO:0008006" key="4">
    <source>
        <dbReference type="Google" id="ProtNLM"/>
    </source>
</evidence>
<dbReference type="InterPro" id="IPR021329">
    <property type="entry name" value="DUF2938"/>
</dbReference>
<keyword evidence="1" id="KW-0812">Transmembrane</keyword>
<dbReference type="RefSeq" id="WP_183963874.1">
    <property type="nucleotide sequence ID" value="NZ_BAABEW010000004.1"/>
</dbReference>
<feature type="transmembrane region" description="Helical" evidence="1">
    <location>
        <begin position="141"/>
        <end position="163"/>
    </location>
</feature>
<evidence type="ECO:0000313" key="3">
    <source>
        <dbReference type="Proteomes" id="UP000532440"/>
    </source>
</evidence>
<gene>
    <name evidence="2" type="ORF">HNQ70_000470</name>
</gene>
<keyword evidence="1" id="KW-0472">Membrane</keyword>
<reference evidence="2 3" key="1">
    <citation type="submission" date="2020-08" db="EMBL/GenBank/DDBJ databases">
        <title>Genomic Encyclopedia of Type Strains, Phase IV (KMG-IV): sequencing the most valuable type-strain genomes for metagenomic binning, comparative biology and taxonomic classification.</title>
        <authorList>
            <person name="Goeker M."/>
        </authorList>
    </citation>
    <scope>NUCLEOTIDE SEQUENCE [LARGE SCALE GENOMIC DNA]</scope>
    <source>
        <strain evidence="2 3">DSM 29781</strain>
    </source>
</reference>
<proteinExistence type="predicted"/>